<name>A0A5J5JWU8_9ACTN</name>
<organism evidence="3 4">
    <name type="scientific">Microbispora cellulosiformans</name>
    <dbReference type="NCBI Taxonomy" id="2614688"/>
    <lineage>
        <taxon>Bacteria</taxon>
        <taxon>Bacillati</taxon>
        <taxon>Actinomycetota</taxon>
        <taxon>Actinomycetes</taxon>
        <taxon>Streptosporangiales</taxon>
        <taxon>Streptosporangiaceae</taxon>
        <taxon>Microbispora</taxon>
    </lineage>
</organism>
<dbReference type="AlphaFoldDB" id="A0A5J5JWU8"/>
<dbReference type="EMBL" id="VYTZ01000015">
    <property type="protein sequence ID" value="KAA9374597.1"/>
    <property type="molecule type" value="Genomic_DNA"/>
</dbReference>
<evidence type="ECO:0000313" key="4">
    <source>
        <dbReference type="Proteomes" id="UP000327011"/>
    </source>
</evidence>
<sequence>MPLCTAVLAAALLSGPAVVPPDPAPTGTTAAADTNDATPQWRPAGPVALTPGGTPQAGEFPFMLPQAPPWMAPGGTAGGRGAGPAPESGPDLPDAPGLHVKPGVQPGTDGDVVRPKAMAGGVAPVGQAASGDTSVIPLIDPKTRDVVIQPVSGKPGEAPKPFTFHSVQGVQKARSFPAVHVRKKVIQRPRQQQWPRGW</sequence>
<keyword evidence="2" id="KW-0732">Signal</keyword>
<dbReference type="Proteomes" id="UP000327011">
    <property type="component" value="Unassembled WGS sequence"/>
</dbReference>
<proteinExistence type="predicted"/>
<accession>A0A5J5JWU8</accession>
<dbReference type="RefSeq" id="WP_150938518.1">
    <property type="nucleotide sequence ID" value="NZ_VYTZ01000015.1"/>
</dbReference>
<evidence type="ECO:0000256" key="1">
    <source>
        <dbReference type="SAM" id="MobiDB-lite"/>
    </source>
</evidence>
<protein>
    <submittedName>
        <fullName evidence="3">Uncharacterized protein</fullName>
    </submittedName>
</protein>
<evidence type="ECO:0000313" key="3">
    <source>
        <dbReference type="EMBL" id="KAA9374597.1"/>
    </source>
</evidence>
<keyword evidence="4" id="KW-1185">Reference proteome</keyword>
<feature type="compositionally biased region" description="Low complexity" evidence="1">
    <location>
        <begin position="25"/>
        <end position="39"/>
    </location>
</feature>
<comment type="caution">
    <text evidence="3">The sequence shown here is derived from an EMBL/GenBank/DDBJ whole genome shotgun (WGS) entry which is preliminary data.</text>
</comment>
<evidence type="ECO:0000256" key="2">
    <source>
        <dbReference type="SAM" id="SignalP"/>
    </source>
</evidence>
<feature type="chain" id="PRO_5039442630" evidence="2">
    <location>
        <begin position="20"/>
        <end position="198"/>
    </location>
</feature>
<feature type="region of interest" description="Disordered" evidence="1">
    <location>
        <begin position="16"/>
        <end position="110"/>
    </location>
</feature>
<feature type="signal peptide" evidence="2">
    <location>
        <begin position="1"/>
        <end position="19"/>
    </location>
</feature>
<reference evidence="3 4" key="1">
    <citation type="submission" date="2019-09" db="EMBL/GenBank/DDBJ databases">
        <title>Screening of Novel Bioactive Compounds from Soil-Associated.</title>
        <authorList>
            <person name="Gong X."/>
        </authorList>
    </citation>
    <scope>NUCLEOTIDE SEQUENCE [LARGE SCALE GENOMIC DNA]</scope>
    <source>
        <strain evidence="3 4">Gxj-6</strain>
    </source>
</reference>
<gene>
    <name evidence="3" type="ORF">F5972_30620</name>
</gene>